<reference evidence="5 6" key="1">
    <citation type="submission" date="2018-12" db="EMBL/GenBank/DDBJ databases">
        <authorList>
            <person name="Chong R.A."/>
        </authorList>
    </citation>
    <scope>NUCLEOTIDE SEQUENCE [LARGE SCALE GENOMIC DNA]</scope>
    <source>
        <strain evidence="5 6">Ala</strain>
    </source>
</reference>
<dbReference type="EMBL" id="CP034891">
    <property type="protein sequence ID" value="QCI17818.1"/>
    <property type="molecule type" value="Genomic_DNA"/>
</dbReference>
<dbReference type="Pfam" id="PF02739">
    <property type="entry name" value="5_3_exonuc_N"/>
    <property type="match status" value="1"/>
</dbReference>
<keyword evidence="2" id="KW-0378">Hydrolase</keyword>
<dbReference type="Pfam" id="PF01367">
    <property type="entry name" value="5_3_exonuc"/>
    <property type="match status" value="1"/>
</dbReference>
<accession>A0A4D6XSQ3</accession>
<dbReference type="InterPro" id="IPR020045">
    <property type="entry name" value="DNA_polI_H3TH"/>
</dbReference>
<dbReference type="NCBIfam" id="NF011545">
    <property type="entry name" value="PRK14976.1-2"/>
    <property type="match status" value="1"/>
</dbReference>
<dbReference type="Gene3D" id="1.10.150.20">
    <property type="entry name" value="5' to 3' exonuclease, C-terminal subdomain"/>
    <property type="match status" value="1"/>
</dbReference>
<dbReference type="SUPFAM" id="SSF47807">
    <property type="entry name" value="5' to 3' exonuclease, C-terminal subdomain"/>
    <property type="match status" value="1"/>
</dbReference>
<dbReference type="SUPFAM" id="SSF88723">
    <property type="entry name" value="PIN domain-like"/>
    <property type="match status" value="1"/>
</dbReference>
<dbReference type="OrthoDB" id="9806424at2"/>
<dbReference type="Proteomes" id="UP000298660">
    <property type="component" value="Chromosome"/>
</dbReference>
<evidence type="ECO:0000256" key="2">
    <source>
        <dbReference type="ARBA" id="ARBA00022801"/>
    </source>
</evidence>
<name>A0A4D6XSQ3_9GAMM</name>
<evidence type="ECO:0000256" key="1">
    <source>
        <dbReference type="ARBA" id="ARBA00022722"/>
    </source>
</evidence>
<dbReference type="AlphaFoldDB" id="A0A4D6XSQ3"/>
<dbReference type="GO" id="GO:0033567">
    <property type="term" value="P:DNA replication, Okazaki fragment processing"/>
    <property type="evidence" value="ECO:0007669"/>
    <property type="project" value="InterPro"/>
</dbReference>
<evidence type="ECO:0000313" key="5">
    <source>
        <dbReference type="EMBL" id="QCI17818.1"/>
    </source>
</evidence>
<feature type="domain" description="5'-3' exonuclease" evidence="4">
    <location>
        <begin position="4"/>
        <end position="269"/>
    </location>
</feature>
<keyword evidence="5" id="KW-0269">Exonuclease</keyword>
<organism evidence="5 6">
    <name type="scientific">Buchnera aphidicola</name>
    <name type="common">Acyrthosiphon lactucae</name>
    <dbReference type="NCBI Taxonomy" id="1241832"/>
    <lineage>
        <taxon>Bacteria</taxon>
        <taxon>Pseudomonadati</taxon>
        <taxon>Pseudomonadota</taxon>
        <taxon>Gammaproteobacteria</taxon>
        <taxon>Enterobacterales</taxon>
        <taxon>Erwiniaceae</taxon>
        <taxon>Buchnera</taxon>
    </lineage>
</organism>
<dbReference type="PANTHER" id="PTHR42646:SF2">
    <property type="entry name" value="5'-3' EXONUCLEASE FAMILY PROTEIN"/>
    <property type="match status" value="1"/>
</dbReference>
<dbReference type="GO" id="GO:0008409">
    <property type="term" value="F:5'-3' exonuclease activity"/>
    <property type="evidence" value="ECO:0007669"/>
    <property type="project" value="InterPro"/>
</dbReference>
<keyword evidence="3" id="KW-0238">DNA-binding</keyword>
<dbReference type="CDD" id="cd09859">
    <property type="entry name" value="PIN_53EXO"/>
    <property type="match status" value="1"/>
</dbReference>
<dbReference type="InterPro" id="IPR038969">
    <property type="entry name" value="FEN"/>
</dbReference>
<dbReference type="PANTHER" id="PTHR42646">
    <property type="entry name" value="FLAP ENDONUCLEASE XNI"/>
    <property type="match status" value="1"/>
</dbReference>
<proteinExistence type="predicted"/>
<dbReference type="GO" id="GO:0003677">
    <property type="term" value="F:DNA binding"/>
    <property type="evidence" value="ECO:0007669"/>
    <property type="project" value="UniProtKB-KW"/>
</dbReference>
<dbReference type="RefSeq" id="WP_158339604.1">
    <property type="nucleotide sequence ID" value="NZ_CP034891.1"/>
</dbReference>
<protein>
    <submittedName>
        <fullName evidence="5">5'-3' exonuclease</fullName>
    </submittedName>
</protein>
<dbReference type="SMART" id="SM00475">
    <property type="entry name" value="53EXOc"/>
    <property type="match status" value="1"/>
</dbReference>
<dbReference type="GO" id="GO:0017108">
    <property type="term" value="F:5'-flap endonuclease activity"/>
    <property type="evidence" value="ECO:0007669"/>
    <property type="project" value="InterPro"/>
</dbReference>
<dbReference type="InterPro" id="IPR029060">
    <property type="entry name" value="PIN-like_dom_sf"/>
</dbReference>
<reference evidence="5 6" key="2">
    <citation type="submission" date="2019-05" db="EMBL/GenBank/DDBJ databases">
        <title>Genome evolution of the obligate endosymbiont Buchnera aphidicola.</title>
        <authorList>
            <person name="Moran N.A."/>
        </authorList>
    </citation>
    <scope>NUCLEOTIDE SEQUENCE [LARGE SCALE GENOMIC DNA]</scope>
    <source>
        <strain evidence="5 6">Ala</strain>
    </source>
</reference>
<evidence type="ECO:0000313" key="6">
    <source>
        <dbReference type="Proteomes" id="UP000298660"/>
    </source>
</evidence>
<dbReference type="InterPro" id="IPR008918">
    <property type="entry name" value="HhH2"/>
</dbReference>
<dbReference type="InterPro" id="IPR002421">
    <property type="entry name" value="5-3_exonuclease"/>
</dbReference>
<dbReference type="InterPro" id="IPR020046">
    <property type="entry name" value="5-3_exonucl_a-hlix_arch_N"/>
</dbReference>
<evidence type="ECO:0000259" key="4">
    <source>
        <dbReference type="SMART" id="SM00475"/>
    </source>
</evidence>
<dbReference type="SMART" id="SM00279">
    <property type="entry name" value="HhH2"/>
    <property type="match status" value="1"/>
</dbReference>
<keyword evidence="1" id="KW-0540">Nuclease</keyword>
<sequence>MNKIKNNPVIIIDGSLYLYSSYYAFRDFQNTSGEPFGAIYGMLKMIDNILKKYKNSKKFIIIFDSSKKTFRKKIFKEYKNNRPPMPNSLYIQIQPLFEILKKIGIKVLTIPGIEADDIIGSLSYKLEKKGEKILIISHDKDMLQLVTNDINIFNKKDNRIITPEIIKEKYGIKPKEFIDFLALMGDVSDNIPGVPKIGIKTALSLLKNFSNIKNIYNNIEKIKFLPFRNAKNIAIELKKNKEIAFLSYKLAKIKLDIPININFKDMILDKYSSQNTFQVFKNYIFKSKKNKKFLYK</sequence>
<dbReference type="Gene3D" id="3.40.50.1010">
    <property type="entry name" value="5'-nuclease"/>
    <property type="match status" value="1"/>
</dbReference>
<dbReference type="InterPro" id="IPR036279">
    <property type="entry name" value="5-3_exonuclease_C_sf"/>
</dbReference>
<evidence type="ECO:0000256" key="3">
    <source>
        <dbReference type="ARBA" id="ARBA00023125"/>
    </source>
</evidence>
<dbReference type="FunFam" id="1.10.150.20:FF:000003">
    <property type="entry name" value="DNA polymerase I"/>
    <property type="match status" value="1"/>
</dbReference>
<gene>
    <name evidence="5" type="ORF">D9V61_02185</name>
</gene>
<dbReference type="CDD" id="cd09898">
    <property type="entry name" value="H3TH_53EXO"/>
    <property type="match status" value="1"/>
</dbReference>